<dbReference type="Pfam" id="PF00534">
    <property type="entry name" value="Glycos_transf_1"/>
    <property type="match status" value="1"/>
</dbReference>
<dbReference type="PANTHER" id="PTHR12526:SF640">
    <property type="entry name" value="COLANIC ACID BIOSYNTHESIS GLYCOSYLTRANSFERASE WCAL-RELATED"/>
    <property type="match status" value="1"/>
</dbReference>
<keyword evidence="3" id="KW-0808">Transferase</keyword>
<dbReference type="InterPro" id="IPR001296">
    <property type="entry name" value="Glyco_trans_1"/>
</dbReference>
<evidence type="ECO:0000256" key="3">
    <source>
        <dbReference type="ARBA" id="ARBA00022679"/>
    </source>
</evidence>
<name>A0A0G0Z5D5_9BACT</name>
<sequence length="312" mass="34556">MKIAILNKYQNRVARGAETFVFELSKRLSNRNKVDVVANVNYLNLLKGKYEIIIPTNGRLQVVITRIICWLSGAKMVVSGQSGMGWDDKVNLFTFPDAFVALSKRASDWAKSVNPHVRVLNIPNGVDLGKFKPKGKAFKTGLKTPVVLCGGAFTPQKRMDLAIKAVAKLANVSLLMVGGGGELKGELQRYGEKVLGEGRFKLLSVPFTQMPEVYRAADIFTLPSRSSESFGNVLVEAMASNLPVVATDDPVRKYIVGDAGVLVDPTDTKAYAKAIEKALDQNWEEKPRAQAEKFSWDEISKKYEELFNKLRK</sequence>
<keyword evidence="2" id="KW-0328">Glycosyltransferase</keyword>
<comment type="similarity">
    <text evidence="1">Belongs to the glycosyltransferase group 1 family. Glycosyltransferase 4 subfamily.</text>
</comment>
<evidence type="ECO:0000313" key="5">
    <source>
        <dbReference type="EMBL" id="KKS17316.1"/>
    </source>
</evidence>
<evidence type="ECO:0000256" key="2">
    <source>
        <dbReference type="ARBA" id="ARBA00022676"/>
    </source>
</evidence>
<evidence type="ECO:0000256" key="1">
    <source>
        <dbReference type="ARBA" id="ARBA00009481"/>
    </source>
</evidence>
<organism evidence="5 6">
    <name type="scientific">Candidatus Woesebacteria bacterium GW2011_GWA1_41_7</name>
    <dbReference type="NCBI Taxonomy" id="1618556"/>
    <lineage>
        <taxon>Bacteria</taxon>
        <taxon>Candidatus Woeseibacteriota</taxon>
    </lineage>
</organism>
<evidence type="ECO:0000259" key="4">
    <source>
        <dbReference type="Pfam" id="PF00534"/>
    </source>
</evidence>
<accession>A0A0G0Z5D5</accession>
<feature type="domain" description="Glycosyl transferase family 1" evidence="4">
    <location>
        <begin position="142"/>
        <end position="289"/>
    </location>
</feature>
<reference evidence="5 6" key="1">
    <citation type="journal article" date="2015" name="Nature">
        <title>rRNA introns, odd ribosomes, and small enigmatic genomes across a large radiation of phyla.</title>
        <authorList>
            <person name="Brown C.T."/>
            <person name="Hug L.A."/>
            <person name="Thomas B.C."/>
            <person name="Sharon I."/>
            <person name="Castelle C.J."/>
            <person name="Singh A."/>
            <person name="Wilkins M.J."/>
            <person name="Williams K.H."/>
            <person name="Banfield J.F."/>
        </authorList>
    </citation>
    <scope>NUCLEOTIDE SEQUENCE [LARGE SCALE GENOMIC DNA]</scope>
</reference>
<protein>
    <recommendedName>
        <fullName evidence="4">Glycosyl transferase family 1 domain-containing protein</fullName>
    </recommendedName>
</protein>
<evidence type="ECO:0000313" key="6">
    <source>
        <dbReference type="Proteomes" id="UP000033969"/>
    </source>
</evidence>
<dbReference type="EMBL" id="LCBU01000024">
    <property type="protein sequence ID" value="KKS17316.1"/>
    <property type="molecule type" value="Genomic_DNA"/>
</dbReference>
<dbReference type="Gene3D" id="3.40.50.2000">
    <property type="entry name" value="Glycogen Phosphorylase B"/>
    <property type="match status" value="2"/>
</dbReference>
<comment type="caution">
    <text evidence="5">The sequence shown here is derived from an EMBL/GenBank/DDBJ whole genome shotgun (WGS) entry which is preliminary data.</text>
</comment>
<dbReference type="SUPFAM" id="SSF53756">
    <property type="entry name" value="UDP-Glycosyltransferase/glycogen phosphorylase"/>
    <property type="match status" value="1"/>
</dbReference>
<dbReference type="Proteomes" id="UP000033969">
    <property type="component" value="Unassembled WGS sequence"/>
</dbReference>
<dbReference type="AlphaFoldDB" id="A0A0G0Z5D5"/>
<dbReference type="GO" id="GO:0016757">
    <property type="term" value="F:glycosyltransferase activity"/>
    <property type="evidence" value="ECO:0007669"/>
    <property type="project" value="UniProtKB-KW"/>
</dbReference>
<proteinExistence type="inferred from homology"/>
<gene>
    <name evidence="5" type="ORF">UU74_C0024G0010</name>
</gene>
<dbReference type="PANTHER" id="PTHR12526">
    <property type="entry name" value="GLYCOSYLTRANSFERASE"/>
    <property type="match status" value="1"/>
</dbReference>